<proteinExistence type="predicted"/>
<keyword evidence="1" id="KW-0175">Coiled coil</keyword>
<evidence type="ECO:0000256" key="1">
    <source>
        <dbReference type="SAM" id="Coils"/>
    </source>
</evidence>
<feature type="compositionally biased region" description="Low complexity" evidence="2">
    <location>
        <begin position="186"/>
        <end position="207"/>
    </location>
</feature>
<keyword evidence="4" id="KW-1185">Reference proteome</keyword>
<feature type="region of interest" description="Disordered" evidence="2">
    <location>
        <begin position="168"/>
        <end position="240"/>
    </location>
</feature>
<accession>A0A367YH69</accession>
<dbReference type="AlphaFoldDB" id="A0A367YH69"/>
<comment type="caution">
    <text evidence="3">The sequence shown here is derived from an EMBL/GenBank/DDBJ whole genome shotgun (WGS) entry which is preliminary data.</text>
</comment>
<dbReference type="OrthoDB" id="4094906at2759"/>
<evidence type="ECO:0000313" key="4">
    <source>
        <dbReference type="Proteomes" id="UP000253472"/>
    </source>
</evidence>
<name>A0A367YH69_9ASCO</name>
<feature type="region of interest" description="Disordered" evidence="2">
    <location>
        <begin position="1"/>
        <end position="31"/>
    </location>
</feature>
<evidence type="ECO:0000313" key="3">
    <source>
        <dbReference type="EMBL" id="RCK65030.1"/>
    </source>
</evidence>
<organism evidence="3 4">
    <name type="scientific">Candida viswanathii</name>
    <dbReference type="NCBI Taxonomy" id="5486"/>
    <lineage>
        <taxon>Eukaryota</taxon>
        <taxon>Fungi</taxon>
        <taxon>Dikarya</taxon>
        <taxon>Ascomycota</taxon>
        <taxon>Saccharomycotina</taxon>
        <taxon>Pichiomycetes</taxon>
        <taxon>Debaryomycetaceae</taxon>
        <taxon>Candida/Lodderomyces clade</taxon>
        <taxon>Candida</taxon>
    </lineage>
</organism>
<reference evidence="3 4" key="1">
    <citation type="submission" date="2018-06" db="EMBL/GenBank/DDBJ databases">
        <title>Whole genome sequencing of Candida tropicalis (genome annotated by CSBL at Korea University).</title>
        <authorList>
            <person name="Ahn J."/>
        </authorList>
    </citation>
    <scope>NUCLEOTIDE SEQUENCE [LARGE SCALE GENOMIC DNA]</scope>
    <source>
        <strain evidence="3 4">ATCC 20962</strain>
    </source>
</reference>
<feature type="coiled-coil region" evidence="1">
    <location>
        <begin position="243"/>
        <end position="270"/>
    </location>
</feature>
<gene>
    <name evidence="3" type="ORF">Cantr_00953</name>
</gene>
<sequence>MSSIDKNILAKDDEADESIQPEASSSNSVITDHMKNPHRIKLAPDEIKLIMYLIVEIKPFKYVGDKSLSQTKKWELIQSKYYEAKRQERDSEFIVPTVRTLQRQLTAGLKKAEERRKKKRVHQPTRLLADTERVVEERFAKLSVQSATNHELEDMAYDLNELSDHIKKMKANPPPRSSSIQRIMNPQPDSPQQPHIQPSPQLQLQQPPQQPQPAYSPPLAHATPLPQRILHDPPDGLPPALAVQQQLQVVEELQTELESIVDRLRSVKQKLEKLK</sequence>
<dbReference type="Proteomes" id="UP000253472">
    <property type="component" value="Unassembled WGS sequence"/>
</dbReference>
<protein>
    <submittedName>
        <fullName evidence="3">Uncharacterized protein</fullName>
    </submittedName>
</protein>
<dbReference type="EMBL" id="QLNQ01000021">
    <property type="protein sequence ID" value="RCK65030.1"/>
    <property type="molecule type" value="Genomic_DNA"/>
</dbReference>
<evidence type="ECO:0000256" key="2">
    <source>
        <dbReference type="SAM" id="MobiDB-lite"/>
    </source>
</evidence>
<feature type="compositionally biased region" description="Polar residues" evidence="2">
    <location>
        <begin position="21"/>
        <end position="30"/>
    </location>
</feature>